<dbReference type="InterPro" id="IPR014030">
    <property type="entry name" value="Ketoacyl_synth_N"/>
</dbReference>
<name>A0A7W0HM86_9BACT</name>
<feature type="domain" description="Beta-ketoacyl synthase-like N-terminal" evidence="1">
    <location>
        <begin position="51"/>
        <end position="186"/>
    </location>
</feature>
<dbReference type="SUPFAM" id="SSF53901">
    <property type="entry name" value="Thiolase-like"/>
    <property type="match status" value="1"/>
</dbReference>
<dbReference type="RefSeq" id="WP_181552710.1">
    <property type="nucleotide sequence ID" value="NZ_JACDUS010000016.1"/>
</dbReference>
<organism evidence="2 3">
    <name type="scientific">Desulfosalsimonas propionicica</name>
    <dbReference type="NCBI Taxonomy" id="332175"/>
    <lineage>
        <taxon>Bacteria</taxon>
        <taxon>Pseudomonadati</taxon>
        <taxon>Thermodesulfobacteriota</taxon>
        <taxon>Desulfobacteria</taxon>
        <taxon>Desulfobacterales</taxon>
        <taxon>Desulfosalsimonadaceae</taxon>
        <taxon>Desulfosalsimonas</taxon>
    </lineage>
</organism>
<comment type="caution">
    <text evidence="2">The sequence shown here is derived from an EMBL/GenBank/DDBJ whole genome shotgun (WGS) entry which is preliminary data.</text>
</comment>
<evidence type="ECO:0000313" key="2">
    <source>
        <dbReference type="EMBL" id="MBA2883098.1"/>
    </source>
</evidence>
<sequence length="368" mass="41133">MLINGNGPNIYINGAGVISPQQTYDNEAFLPEVTEYGGNVLTCIQPNFKDYINPFQMRRLSRMLRMGLSAATICLQNARLETPDAIITATGYGFQEDMGKFLLEILQQNEQQLTPTYFMQSTYNALSGLIALTVKCMGYNNTYAGRGFAFETAVQDAMLLVREKEAENVLVGSFDQAHHVQYSDYARLGYVKKEKTSNLKLFESRTQGTLQGEGMAFFTVSGQAFPHSWCLLQSLHTVYRPADFPFLCEELTDFLQANGIGPEDIDVFVNGASGDIVRDKWSMELRKKFFSHAAEVLFKHLTGEYATASSFGVWLGARILKTRTIPESVLADPATSGRPLRTVLVCNHFLDRNYSFFLLTGRTPSIST</sequence>
<accession>A0A7W0HM86</accession>
<dbReference type="InterPro" id="IPR016039">
    <property type="entry name" value="Thiolase-like"/>
</dbReference>
<evidence type="ECO:0000259" key="1">
    <source>
        <dbReference type="Pfam" id="PF13723"/>
    </source>
</evidence>
<dbReference type="AlphaFoldDB" id="A0A7W0HM86"/>
<protein>
    <submittedName>
        <fullName evidence="2">3-oxoacyl-(Acyl-carrier-protein) synthase</fullName>
    </submittedName>
</protein>
<dbReference type="Gene3D" id="3.40.47.10">
    <property type="match status" value="1"/>
</dbReference>
<keyword evidence="3" id="KW-1185">Reference proteome</keyword>
<dbReference type="Pfam" id="PF13723">
    <property type="entry name" value="Ketoacyl-synt_2"/>
    <property type="match status" value="1"/>
</dbReference>
<evidence type="ECO:0000313" key="3">
    <source>
        <dbReference type="Proteomes" id="UP000525298"/>
    </source>
</evidence>
<dbReference type="EMBL" id="JACDUS010000016">
    <property type="protein sequence ID" value="MBA2883098.1"/>
    <property type="molecule type" value="Genomic_DNA"/>
</dbReference>
<gene>
    <name evidence="2" type="ORF">HNR65_003455</name>
</gene>
<proteinExistence type="predicted"/>
<reference evidence="2 3" key="1">
    <citation type="submission" date="2020-07" db="EMBL/GenBank/DDBJ databases">
        <title>Genomic Encyclopedia of Type Strains, Phase IV (KMG-IV): sequencing the most valuable type-strain genomes for metagenomic binning, comparative biology and taxonomic classification.</title>
        <authorList>
            <person name="Goeker M."/>
        </authorList>
    </citation>
    <scope>NUCLEOTIDE SEQUENCE [LARGE SCALE GENOMIC DNA]</scope>
    <source>
        <strain evidence="2 3">DSM 17721</strain>
    </source>
</reference>
<dbReference type="Proteomes" id="UP000525298">
    <property type="component" value="Unassembled WGS sequence"/>
</dbReference>
<dbReference type="GO" id="GO:0016746">
    <property type="term" value="F:acyltransferase activity"/>
    <property type="evidence" value="ECO:0007669"/>
    <property type="project" value="InterPro"/>
</dbReference>